<accession>A0A418WKK6</accession>
<comment type="caution">
    <text evidence="3">The sequence shown here is derived from an EMBL/GenBank/DDBJ whole genome shotgun (WGS) entry which is preliminary data.</text>
</comment>
<keyword evidence="2" id="KW-0732">Signal</keyword>
<feature type="chain" id="PRO_5019343806" evidence="2">
    <location>
        <begin position="25"/>
        <end position="108"/>
    </location>
</feature>
<feature type="compositionally biased region" description="Basic and acidic residues" evidence="1">
    <location>
        <begin position="38"/>
        <end position="52"/>
    </location>
</feature>
<proteinExistence type="predicted"/>
<name>A0A418WKK6_9SPHN</name>
<dbReference type="RefSeq" id="WP_119761867.1">
    <property type="nucleotide sequence ID" value="NZ_QYUM01000003.1"/>
</dbReference>
<dbReference type="AlphaFoldDB" id="A0A418WKK6"/>
<reference evidence="3 4" key="1">
    <citation type="submission" date="2018-09" db="EMBL/GenBank/DDBJ databases">
        <authorList>
            <person name="Zhu H."/>
        </authorList>
    </citation>
    <scope>NUCLEOTIDE SEQUENCE [LARGE SCALE GENOMIC DNA]</scope>
    <source>
        <strain evidence="3 4">K2R01-6</strain>
    </source>
</reference>
<gene>
    <name evidence="3" type="ORF">D3876_10065</name>
</gene>
<evidence type="ECO:0000313" key="3">
    <source>
        <dbReference type="EMBL" id="RJF90563.1"/>
    </source>
</evidence>
<dbReference type="EMBL" id="QYUM01000003">
    <property type="protein sequence ID" value="RJF90563.1"/>
    <property type="molecule type" value="Genomic_DNA"/>
</dbReference>
<evidence type="ECO:0000256" key="2">
    <source>
        <dbReference type="SAM" id="SignalP"/>
    </source>
</evidence>
<dbReference type="Proteomes" id="UP000286100">
    <property type="component" value="Unassembled WGS sequence"/>
</dbReference>
<keyword evidence="4" id="KW-1185">Reference proteome</keyword>
<evidence type="ECO:0000313" key="4">
    <source>
        <dbReference type="Proteomes" id="UP000286100"/>
    </source>
</evidence>
<organism evidence="3 4">
    <name type="scientific">Sphingomonas cavernae</name>
    <dbReference type="NCBI Taxonomy" id="2320861"/>
    <lineage>
        <taxon>Bacteria</taxon>
        <taxon>Pseudomonadati</taxon>
        <taxon>Pseudomonadota</taxon>
        <taxon>Alphaproteobacteria</taxon>
        <taxon>Sphingomonadales</taxon>
        <taxon>Sphingomonadaceae</taxon>
        <taxon>Sphingomonas</taxon>
    </lineage>
</organism>
<dbReference type="OrthoDB" id="7478162at2"/>
<sequence>MSRFALAALVLAASFAPSAEPAHAGGLVTRTPDPAPDDPQRAAKLADRKRVAELNAAQARSTGARDRAKLNARGSSNAKARARYEAQMAAWRRRVAACERGDWSQCDR</sequence>
<evidence type="ECO:0000256" key="1">
    <source>
        <dbReference type="SAM" id="MobiDB-lite"/>
    </source>
</evidence>
<protein>
    <submittedName>
        <fullName evidence="3">Uncharacterized protein</fullName>
    </submittedName>
</protein>
<feature type="region of interest" description="Disordered" evidence="1">
    <location>
        <begin position="21"/>
        <end position="81"/>
    </location>
</feature>
<feature type="signal peptide" evidence="2">
    <location>
        <begin position="1"/>
        <end position="24"/>
    </location>
</feature>